<sequence>MSNRPNMILQAEEESLQQDLAHIEAARTTIDQDQSLIDAAAKEENAEPSTAQPFWEKIAEIGAEIPESEWAKIPRDLATNFEYYMYGAPKEE</sequence>
<evidence type="ECO:0000313" key="1">
    <source>
        <dbReference type="EMBL" id="GET41532.1"/>
    </source>
</evidence>
<dbReference type="EMBL" id="BLAY01000125">
    <property type="protein sequence ID" value="GET41532.1"/>
    <property type="molecule type" value="Genomic_DNA"/>
</dbReference>
<gene>
    <name evidence="1" type="ORF">MiSe_63440</name>
</gene>
<comment type="caution">
    <text evidence="1">The sequence shown here is derived from an EMBL/GenBank/DDBJ whole genome shotgun (WGS) entry which is preliminary data.</text>
</comment>
<dbReference type="RefSeq" id="WP_226587917.1">
    <property type="nucleotide sequence ID" value="NZ_BLAY01000125.1"/>
</dbReference>
<keyword evidence="2" id="KW-1185">Reference proteome</keyword>
<protein>
    <submittedName>
        <fullName evidence="1">Uncharacterized protein</fullName>
    </submittedName>
</protein>
<reference evidence="1" key="1">
    <citation type="submission" date="2019-10" db="EMBL/GenBank/DDBJ databases">
        <title>Draft genome sequece of Microseira wollei NIES-4236.</title>
        <authorList>
            <person name="Yamaguchi H."/>
            <person name="Suzuki S."/>
            <person name="Kawachi M."/>
        </authorList>
    </citation>
    <scope>NUCLEOTIDE SEQUENCE</scope>
    <source>
        <strain evidence="1">NIES-4236</strain>
    </source>
</reference>
<evidence type="ECO:0000313" key="2">
    <source>
        <dbReference type="Proteomes" id="UP001050975"/>
    </source>
</evidence>
<organism evidence="1 2">
    <name type="scientific">Microseira wollei NIES-4236</name>
    <dbReference type="NCBI Taxonomy" id="2530354"/>
    <lineage>
        <taxon>Bacteria</taxon>
        <taxon>Bacillati</taxon>
        <taxon>Cyanobacteriota</taxon>
        <taxon>Cyanophyceae</taxon>
        <taxon>Oscillatoriophycideae</taxon>
        <taxon>Aerosakkonematales</taxon>
        <taxon>Aerosakkonemataceae</taxon>
        <taxon>Microseira</taxon>
    </lineage>
</organism>
<dbReference type="AlphaFoldDB" id="A0AAV3XPK2"/>
<dbReference type="Proteomes" id="UP001050975">
    <property type="component" value="Unassembled WGS sequence"/>
</dbReference>
<accession>A0AAV3XPK2</accession>
<name>A0AAV3XPK2_9CYAN</name>
<proteinExistence type="predicted"/>